<dbReference type="Proteomes" id="UP001140502">
    <property type="component" value="Unassembled WGS sequence"/>
</dbReference>
<dbReference type="AlphaFoldDB" id="A0A9W8W2I7"/>
<evidence type="ECO:0000313" key="3">
    <source>
        <dbReference type="EMBL" id="KAJ4308474.1"/>
    </source>
</evidence>
<evidence type="ECO:0000313" key="4">
    <source>
        <dbReference type="Proteomes" id="UP001140502"/>
    </source>
</evidence>
<evidence type="ECO:0000256" key="1">
    <source>
        <dbReference type="SAM" id="MobiDB-lite"/>
    </source>
</evidence>
<reference evidence="3" key="1">
    <citation type="submission" date="2022-10" db="EMBL/GenBank/DDBJ databases">
        <title>Tapping the CABI collections for fungal endophytes: first genome assemblies for Collariella, Neodidymelliopsis, Ascochyta clinopodiicola, Didymella pomorum, Didymosphaeria variabile, Neocosmospora piperis and Neocucurbitaria cava.</title>
        <authorList>
            <person name="Hill R."/>
        </authorList>
    </citation>
    <scope>NUCLEOTIDE SEQUENCE</scope>
    <source>
        <strain evidence="3">IMI 366586</strain>
    </source>
</reference>
<dbReference type="EMBL" id="JAPEUR010000525">
    <property type="protein sequence ID" value="KAJ4308474.1"/>
    <property type="molecule type" value="Genomic_DNA"/>
</dbReference>
<feature type="region of interest" description="Disordered" evidence="1">
    <location>
        <begin position="75"/>
        <end position="118"/>
    </location>
</feature>
<evidence type="ECO:0000256" key="2">
    <source>
        <dbReference type="SAM" id="SignalP"/>
    </source>
</evidence>
<accession>A0A9W8W2I7</accession>
<dbReference type="OrthoDB" id="5102797at2759"/>
<protein>
    <submittedName>
        <fullName evidence="3">Uncharacterized protein</fullName>
    </submittedName>
</protein>
<keyword evidence="2" id="KW-0732">Signal</keyword>
<feature type="compositionally biased region" description="Low complexity" evidence="1">
    <location>
        <begin position="41"/>
        <end position="61"/>
    </location>
</feature>
<feature type="signal peptide" evidence="2">
    <location>
        <begin position="1"/>
        <end position="16"/>
    </location>
</feature>
<comment type="caution">
    <text evidence="3">The sequence shown here is derived from an EMBL/GenBank/DDBJ whole genome shotgun (WGS) entry which is preliminary data.</text>
</comment>
<name>A0A9W8W2I7_9HYPO</name>
<organism evidence="3 4">
    <name type="scientific">Fusarium piperis</name>
    <dbReference type="NCBI Taxonomy" id="1435070"/>
    <lineage>
        <taxon>Eukaryota</taxon>
        <taxon>Fungi</taxon>
        <taxon>Dikarya</taxon>
        <taxon>Ascomycota</taxon>
        <taxon>Pezizomycotina</taxon>
        <taxon>Sordariomycetes</taxon>
        <taxon>Hypocreomycetidae</taxon>
        <taxon>Hypocreales</taxon>
        <taxon>Nectriaceae</taxon>
        <taxon>Fusarium</taxon>
        <taxon>Fusarium solani species complex</taxon>
    </lineage>
</organism>
<sequence length="325" mass="35634">MRYEFALLALAQGILANPCKKKVAVSDESTAFLTPTAAIPTSTSSSSSSSSSSTSTSTSSTPVVVTYTNAAGSTVVTTLSPPSTSTTTTTTTTTTTSNQAAATGGTGGTTGGRRLIQRSNNGGNFVILRQTIDRQFRVPSKSDGKRVNRIEAVPQGGTKIQKITDTAYKYPKNNRIKLVSSDLDDNDNIETKKVASSSSSSDEDHQAYEDRLYDNVNHEVADNLGLTTHRAPRYRSRLGRPLYRKIGVIPAQGVRLRHYHNVKRSDGDRKKDTLVDQAKVSKEQRARLRELYLKYREILATDIVRDLDKVFKITVRQPVVQAEWM</sequence>
<feature type="chain" id="PRO_5040913546" evidence="2">
    <location>
        <begin position="17"/>
        <end position="325"/>
    </location>
</feature>
<keyword evidence="4" id="KW-1185">Reference proteome</keyword>
<proteinExistence type="predicted"/>
<feature type="compositionally biased region" description="Low complexity" evidence="1">
    <location>
        <begin position="75"/>
        <end position="103"/>
    </location>
</feature>
<gene>
    <name evidence="3" type="ORF">N0V84_012079</name>
</gene>
<feature type="region of interest" description="Disordered" evidence="1">
    <location>
        <begin position="38"/>
        <end position="61"/>
    </location>
</feature>